<comment type="caution">
    <text evidence="2">The sequence shown here is derived from an EMBL/GenBank/DDBJ whole genome shotgun (WGS) entry which is preliminary data.</text>
</comment>
<evidence type="ECO:0000313" key="2">
    <source>
        <dbReference type="EMBL" id="TKI71144.1"/>
    </source>
</evidence>
<evidence type="ECO:0000313" key="3">
    <source>
        <dbReference type="Proteomes" id="UP000309561"/>
    </source>
</evidence>
<dbReference type="AlphaFoldDB" id="A0A4U2ZAD9"/>
<dbReference type="EMBL" id="SZPX01000001">
    <property type="protein sequence ID" value="TKI71144.1"/>
    <property type="molecule type" value="Genomic_DNA"/>
</dbReference>
<name>A0A4U2ZAD9_9BACT</name>
<keyword evidence="1" id="KW-1133">Transmembrane helix</keyword>
<keyword evidence="1" id="KW-0472">Membrane</keyword>
<dbReference type="OrthoDB" id="9795505at2"/>
<evidence type="ECO:0000256" key="1">
    <source>
        <dbReference type="SAM" id="Phobius"/>
    </source>
</evidence>
<reference evidence="2 3" key="1">
    <citation type="submission" date="2019-04" db="EMBL/GenBank/DDBJ databases">
        <title>Sulfurimonas crateris sp. nov. a facultative anaerobic sulfur-oxidizing chemolithautotrophic bacterium isolated from a terrestrial mud vulcano.</title>
        <authorList>
            <person name="Ratnikova N.M."/>
            <person name="Slobodkin A.I."/>
            <person name="Merkel A.Y."/>
            <person name="Novikov A."/>
            <person name="Bonch-Osmolovskaya E.A."/>
            <person name="Slobodkina G.B."/>
        </authorList>
    </citation>
    <scope>NUCLEOTIDE SEQUENCE [LARGE SCALE GENOMIC DNA]</scope>
    <source>
        <strain evidence="2 3">SN118</strain>
    </source>
</reference>
<sequence length="203" mass="24303">MDSRIDEIAAQIKTLEDELMAELRKKQDEFFYTLEDKKVKFQESVIDEGRAKIVSSIKYLSSFPVLAVLTIPFIWSMMIPALLVDIFVTIFQTACFPIYKIPKVKRSDYVMMDRHNLFYLDRVEKINCLYCEYFNGVIGYTREIAARTEQFWCPIKHSKPQKDMHSRYEKFFDFGDFQRYRKELKERRSDFKDLQEETEATKS</sequence>
<keyword evidence="3" id="KW-1185">Reference proteome</keyword>
<feature type="transmembrane region" description="Helical" evidence="1">
    <location>
        <begin position="57"/>
        <end position="75"/>
    </location>
</feature>
<dbReference type="Proteomes" id="UP000309561">
    <property type="component" value="Unassembled WGS sequence"/>
</dbReference>
<organism evidence="2 3">
    <name type="scientific">Sulfurimonas crateris</name>
    <dbReference type="NCBI Taxonomy" id="2574727"/>
    <lineage>
        <taxon>Bacteria</taxon>
        <taxon>Pseudomonadati</taxon>
        <taxon>Campylobacterota</taxon>
        <taxon>Epsilonproteobacteria</taxon>
        <taxon>Campylobacterales</taxon>
        <taxon>Sulfurimonadaceae</taxon>
        <taxon>Sulfurimonas</taxon>
    </lineage>
</organism>
<accession>A0A4U2ZAD9</accession>
<protein>
    <submittedName>
        <fullName evidence="2">Uncharacterized protein</fullName>
    </submittedName>
</protein>
<proteinExistence type="predicted"/>
<gene>
    <name evidence="2" type="ORF">FCU45_01810</name>
</gene>
<dbReference type="RefSeq" id="WP_137011680.1">
    <property type="nucleotide sequence ID" value="NZ_SZPX01000001.1"/>
</dbReference>
<keyword evidence="1" id="KW-0812">Transmembrane</keyword>